<dbReference type="PROSITE" id="PS51085">
    <property type="entry name" value="2FE2S_FER_2"/>
    <property type="match status" value="1"/>
</dbReference>
<dbReference type="PATRIC" id="fig|981333.9.peg.813"/>
<dbReference type="InterPro" id="IPR012675">
    <property type="entry name" value="Beta-grasp_dom_sf"/>
</dbReference>
<evidence type="ECO:0000313" key="9">
    <source>
        <dbReference type="Proteomes" id="UP000023776"/>
    </source>
</evidence>
<dbReference type="PRINTS" id="PR00355">
    <property type="entry name" value="ADRENODOXIN"/>
</dbReference>
<dbReference type="RefSeq" id="WP_004681200.1">
    <property type="nucleotide sequence ID" value="NZ_AIEB01000036.1"/>
</dbReference>
<keyword evidence="9" id="KW-1185">Reference proteome</keyword>
<dbReference type="InterPro" id="IPR018298">
    <property type="entry name" value="Adrenodoxin_Fe-S_BS"/>
</dbReference>
<dbReference type="PANTHER" id="PTHR23426:SF65">
    <property type="entry name" value="FERREDOXIN-2, MITOCHONDRIAL"/>
    <property type="match status" value="1"/>
</dbReference>
<dbReference type="InterPro" id="IPR001055">
    <property type="entry name" value="Adrenodoxin-like"/>
</dbReference>
<dbReference type="GO" id="GO:0140647">
    <property type="term" value="P:P450-containing electron transport chain"/>
    <property type="evidence" value="ECO:0007669"/>
    <property type="project" value="InterPro"/>
</dbReference>
<reference evidence="8 9" key="1">
    <citation type="submission" date="2013-02" db="EMBL/GenBank/DDBJ databases">
        <title>The Genome Sequence of Acinetobacter parvus CIP 108168.</title>
        <authorList>
            <consortium name="The Broad Institute Genome Sequencing Platform"/>
            <consortium name="The Broad Institute Genome Sequencing Center for Infectious Disease"/>
            <person name="Cerqueira G."/>
            <person name="Feldgarden M."/>
            <person name="Courvalin P."/>
            <person name="Perichon B."/>
            <person name="Grillot-Courvalin C."/>
            <person name="Clermont D."/>
            <person name="Rocha E."/>
            <person name="Yoon E.-J."/>
            <person name="Nemec A."/>
            <person name="Walker B."/>
            <person name="Young S.K."/>
            <person name="Zeng Q."/>
            <person name="Gargeya S."/>
            <person name="Fitzgerald M."/>
            <person name="Haas B."/>
            <person name="Abouelleil A."/>
            <person name="Alvarado L."/>
            <person name="Arachchi H.M."/>
            <person name="Berlin A.M."/>
            <person name="Chapman S.B."/>
            <person name="Dewar J."/>
            <person name="Goldberg J."/>
            <person name="Griggs A."/>
            <person name="Gujja S."/>
            <person name="Hansen M."/>
            <person name="Howarth C."/>
            <person name="Imamovic A."/>
            <person name="Larimer J."/>
            <person name="McCowan C."/>
            <person name="Murphy C."/>
            <person name="Neiman D."/>
            <person name="Pearson M."/>
            <person name="Priest M."/>
            <person name="Roberts A."/>
            <person name="Saif S."/>
            <person name="Shea T."/>
            <person name="Sisk P."/>
            <person name="Sykes S."/>
            <person name="Wortman J."/>
            <person name="Nusbaum C."/>
            <person name="Birren B."/>
        </authorList>
    </citation>
    <scope>NUCLEOTIDE SEQUENCE [LARGE SCALE GENOMIC DNA]</scope>
    <source>
        <strain evidence="8 9">CIP 108168</strain>
    </source>
</reference>
<dbReference type="PANTHER" id="PTHR23426">
    <property type="entry name" value="FERREDOXIN/ADRENODOXIN"/>
    <property type="match status" value="1"/>
</dbReference>
<proteinExistence type="inferred from homology"/>
<dbReference type="GO" id="GO:0046872">
    <property type="term" value="F:metal ion binding"/>
    <property type="evidence" value="ECO:0007669"/>
    <property type="project" value="UniProtKB-KW"/>
</dbReference>
<comment type="caution">
    <text evidence="8">The sequence shown here is derived from an EMBL/GenBank/DDBJ whole genome shotgun (WGS) entry which is preliminary data.</text>
</comment>
<dbReference type="GO" id="GO:0051537">
    <property type="term" value="F:2 iron, 2 sulfur cluster binding"/>
    <property type="evidence" value="ECO:0007669"/>
    <property type="project" value="UniProtKB-KW"/>
</dbReference>
<evidence type="ECO:0000313" key="8">
    <source>
        <dbReference type="EMBL" id="ENU36989.1"/>
    </source>
</evidence>
<dbReference type="InterPro" id="IPR036010">
    <property type="entry name" value="2Fe-2S_ferredoxin-like_sf"/>
</dbReference>
<sequence>MIKVTYIEHTGNQISIELNDGESVMEAALKSNLSGIDADCGGSCSCATCHIHVDPIWMSKLPEASPMEKDILTFANDVNEYSRLSCQIKASPSIDGLVVHIPKSEW</sequence>
<comment type="cofactor">
    <cofactor evidence="6">
        <name>[2Fe-2S] cluster</name>
        <dbReference type="ChEBI" id="CHEBI:190135"/>
    </cofactor>
</comment>
<dbReference type="HOGENOM" id="CLU_082632_5_1_6"/>
<evidence type="ECO:0000256" key="4">
    <source>
        <dbReference type="ARBA" id="ARBA00023004"/>
    </source>
</evidence>
<dbReference type="InterPro" id="IPR001041">
    <property type="entry name" value="2Fe-2S_ferredoxin-type"/>
</dbReference>
<evidence type="ECO:0000256" key="3">
    <source>
        <dbReference type="ARBA" id="ARBA00022723"/>
    </source>
</evidence>
<dbReference type="SUPFAM" id="SSF54292">
    <property type="entry name" value="2Fe-2S ferredoxin-like"/>
    <property type="match status" value="1"/>
</dbReference>
<dbReference type="GO" id="GO:0009055">
    <property type="term" value="F:electron transfer activity"/>
    <property type="evidence" value="ECO:0007669"/>
    <property type="project" value="TreeGrafter"/>
</dbReference>
<dbReference type="Pfam" id="PF00111">
    <property type="entry name" value="Fer2"/>
    <property type="match status" value="1"/>
</dbReference>
<keyword evidence="4" id="KW-0408">Iron</keyword>
<dbReference type="GeneID" id="99692097"/>
<dbReference type="EMBL" id="APOM01000026">
    <property type="protein sequence ID" value="ENU36989.1"/>
    <property type="molecule type" value="Genomic_DNA"/>
</dbReference>
<evidence type="ECO:0000256" key="6">
    <source>
        <dbReference type="ARBA" id="ARBA00034078"/>
    </source>
</evidence>
<evidence type="ECO:0000256" key="2">
    <source>
        <dbReference type="ARBA" id="ARBA00022714"/>
    </source>
</evidence>
<dbReference type="Proteomes" id="UP000023776">
    <property type="component" value="Unassembled WGS sequence"/>
</dbReference>
<evidence type="ECO:0000256" key="5">
    <source>
        <dbReference type="ARBA" id="ARBA00023014"/>
    </source>
</evidence>
<name>N8RTX8_9GAMM</name>
<keyword evidence="3" id="KW-0479">Metal-binding</keyword>
<accession>N8RTX8</accession>
<evidence type="ECO:0000259" key="7">
    <source>
        <dbReference type="PROSITE" id="PS51085"/>
    </source>
</evidence>
<dbReference type="AlphaFoldDB" id="N8RTX8"/>
<organism evidence="8 9">
    <name type="scientific">Acinetobacter parvus DSM 16617 = CIP 108168</name>
    <dbReference type="NCBI Taxonomy" id="981333"/>
    <lineage>
        <taxon>Bacteria</taxon>
        <taxon>Pseudomonadati</taxon>
        <taxon>Pseudomonadota</taxon>
        <taxon>Gammaproteobacteria</taxon>
        <taxon>Moraxellales</taxon>
        <taxon>Moraxellaceae</taxon>
        <taxon>Acinetobacter</taxon>
    </lineage>
</organism>
<protein>
    <recommendedName>
        <fullName evidence="7">2Fe-2S ferredoxin-type domain-containing protein</fullName>
    </recommendedName>
</protein>
<gene>
    <name evidence="8" type="ORF">F988_00796</name>
</gene>
<comment type="similarity">
    <text evidence="1">Belongs to the adrenodoxin/putidaredoxin family.</text>
</comment>
<keyword evidence="5" id="KW-0411">Iron-sulfur</keyword>
<dbReference type="Gene3D" id="3.10.20.30">
    <property type="match status" value="1"/>
</dbReference>
<dbReference type="PROSITE" id="PS00814">
    <property type="entry name" value="ADX"/>
    <property type="match status" value="1"/>
</dbReference>
<dbReference type="CDD" id="cd00207">
    <property type="entry name" value="fer2"/>
    <property type="match status" value="1"/>
</dbReference>
<feature type="domain" description="2Fe-2S ferredoxin-type" evidence="7">
    <location>
        <begin position="2"/>
        <end position="105"/>
    </location>
</feature>
<evidence type="ECO:0000256" key="1">
    <source>
        <dbReference type="ARBA" id="ARBA00010914"/>
    </source>
</evidence>
<keyword evidence="2" id="KW-0001">2Fe-2S</keyword>